<proteinExistence type="predicted"/>
<evidence type="ECO:0000313" key="2">
    <source>
        <dbReference type="EMBL" id="KAG6485675.1"/>
    </source>
</evidence>
<protein>
    <submittedName>
        <fullName evidence="2">Uncharacterized protein</fullName>
    </submittedName>
</protein>
<accession>A0A8J5KR18</accession>
<dbReference type="Proteomes" id="UP000734854">
    <property type="component" value="Unassembled WGS sequence"/>
</dbReference>
<dbReference type="EMBL" id="JACMSC010000015">
    <property type="protein sequence ID" value="KAG6485675.1"/>
    <property type="molecule type" value="Genomic_DNA"/>
</dbReference>
<evidence type="ECO:0000313" key="3">
    <source>
        <dbReference type="Proteomes" id="UP000734854"/>
    </source>
</evidence>
<gene>
    <name evidence="2" type="ORF">ZIOFF_054238</name>
</gene>
<dbReference type="PANTHER" id="PTHR33320:SF30">
    <property type="entry name" value="OS04G0606200 PROTEIN"/>
    <property type="match status" value="1"/>
</dbReference>
<comment type="caution">
    <text evidence="2">The sequence shown here is derived from an EMBL/GenBank/DDBJ whole genome shotgun (WGS) entry which is preliminary data.</text>
</comment>
<reference evidence="2 3" key="1">
    <citation type="submission" date="2020-08" db="EMBL/GenBank/DDBJ databases">
        <title>Plant Genome Project.</title>
        <authorList>
            <person name="Zhang R.-G."/>
        </authorList>
    </citation>
    <scope>NUCLEOTIDE SEQUENCE [LARGE SCALE GENOMIC DNA]</scope>
    <source>
        <tissue evidence="2">Rhizome</tissue>
    </source>
</reference>
<keyword evidence="3" id="KW-1185">Reference proteome</keyword>
<dbReference type="AlphaFoldDB" id="A0A8J5KR18"/>
<name>A0A8J5KR18_ZINOF</name>
<feature type="region of interest" description="Disordered" evidence="1">
    <location>
        <begin position="1"/>
        <end position="23"/>
    </location>
</feature>
<sequence>MEPSLAASCHLARSPRPATGGLAGAARSPRLLPIVFCILTEEKTKRKAMRLAWAWVCGAEEKPTGTQRAAPGRCPCCGGAVVATEVEKAVRLCFLPLRRHSTTKFSCSRCDRRLVSLYH</sequence>
<evidence type="ECO:0000256" key="1">
    <source>
        <dbReference type="SAM" id="MobiDB-lite"/>
    </source>
</evidence>
<dbReference type="PANTHER" id="PTHR33320">
    <property type="entry name" value="METHIONYL-TRNA SYNTHETASE"/>
    <property type="match status" value="1"/>
</dbReference>
<organism evidence="2 3">
    <name type="scientific">Zingiber officinale</name>
    <name type="common">Ginger</name>
    <name type="synonym">Amomum zingiber</name>
    <dbReference type="NCBI Taxonomy" id="94328"/>
    <lineage>
        <taxon>Eukaryota</taxon>
        <taxon>Viridiplantae</taxon>
        <taxon>Streptophyta</taxon>
        <taxon>Embryophyta</taxon>
        <taxon>Tracheophyta</taxon>
        <taxon>Spermatophyta</taxon>
        <taxon>Magnoliopsida</taxon>
        <taxon>Liliopsida</taxon>
        <taxon>Zingiberales</taxon>
        <taxon>Zingiberaceae</taxon>
        <taxon>Zingiber</taxon>
    </lineage>
</organism>